<dbReference type="PROSITE" id="PS51257">
    <property type="entry name" value="PROKAR_LIPOPROTEIN"/>
    <property type="match status" value="1"/>
</dbReference>
<comment type="caution">
    <text evidence="2">The sequence shown here is derived from an EMBL/GenBank/DDBJ whole genome shotgun (WGS) entry which is preliminary data.</text>
</comment>
<keyword evidence="2" id="KW-0378">Hydrolase</keyword>
<dbReference type="Pfam" id="PF00144">
    <property type="entry name" value="Beta-lactamase"/>
    <property type="match status" value="1"/>
</dbReference>
<reference evidence="2 3" key="1">
    <citation type="submission" date="2021-01" db="EMBL/GenBank/DDBJ databases">
        <title>Chryseolinea sp. Jin1 Genome sequencing and assembly.</title>
        <authorList>
            <person name="Kim I."/>
        </authorList>
    </citation>
    <scope>NUCLEOTIDE SEQUENCE [LARGE SCALE GENOMIC DNA]</scope>
    <source>
        <strain evidence="2 3">Jin1</strain>
    </source>
</reference>
<dbReference type="InterPro" id="IPR050491">
    <property type="entry name" value="AmpC-like"/>
</dbReference>
<evidence type="ECO:0000259" key="1">
    <source>
        <dbReference type="Pfam" id="PF00144"/>
    </source>
</evidence>
<gene>
    <name evidence="2" type="ORF">JI741_13595</name>
</gene>
<dbReference type="PANTHER" id="PTHR46825">
    <property type="entry name" value="D-ALANYL-D-ALANINE-CARBOXYPEPTIDASE/ENDOPEPTIDASE AMPH"/>
    <property type="match status" value="1"/>
</dbReference>
<organism evidence="2 3">
    <name type="scientific">Chryseolinea lacunae</name>
    <dbReference type="NCBI Taxonomy" id="2801331"/>
    <lineage>
        <taxon>Bacteria</taxon>
        <taxon>Pseudomonadati</taxon>
        <taxon>Bacteroidota</taxon>
        <taxon>Cytophagia</taxon>
        <taxon>Cytophagales</taxon>
        <taxon>Fulvivirgaceae</taxon>
        <taxon>Chryseolinea</taxon>
    </lineage>
</organism>
<feature type="domain" description="Beta-lactamase-related" evidence="1">
    <location>
        <begin position="42"/>
        <end position="357"/>
    </location>
</feature>
<accession>A0ABS1KST7</accession>
<dbReference type="Gene3D" id="3.40.710.10">
    <property type="entry name" value="DD-peptidase/beta-lactamase superfamily"/>
    <property type="match status" value="1"/>
</dbReference>
<proteinExistence type="predicted"/>
<dbReference type="SUPFAM" id="SSF56601">
    <property type="entry name" value="beta-lactamase/transpeptidase-like"/>
    <property type="match status" value="1"/>
</dbReference>
<dbReference type="RefSeq" id="WP_202010307.1">
    <property type="nucleotide sequence ID" value="NZ_JAERRB010000004.1"/>
</dbReference>
<dbReference type="Proteomes" id="UP000613030">
    <property type="component" value="Unassembled WGS sequence"/>
</dbReference>
<sequence length="370" mass="41268">MKSFLRPFTFFLVIAACTPKEKATPALADELDAHFSGQYPKNEPGAAVLILKGDSVVFSKGYGVADLKTQEAITPKTLFNLGSISKTFVASAILILQEQGKLSVEDSLFKYFPAFKNKSIAQRVKIKHLLTHTSGLGDNRRVGSDTVFYLTARDVENWYPETQLDSLSFEPGAQFEYSNPAFNGLALIVEQVSGMPWQTFVKENIFNPAGMTTSTITNGAHPEQGVSHAYVLNHGQWTEDDYGEEPTFPAAGNGGVWSSVEEMALYEQAFRAAKFLKPETIREARTIKTYPHWKSAEKPFIGWPWFIANNDSITLVGHPGSQGGFLTNYVSIPEKKILFVILCNAPREDYEMKETTAYVLRQLKARNWLD</sequence>
<dbReference type="InterPro" id="IPR001466">
    <property type="entry name" value="Beta-lactam-related"/>
</dbReference>
<evidence type="ECO:0000313" key="3">
    <source>
        <dbReference type="Proteomes" id="UP000613030"/>
    </source>
</evidence>
<dbReference type="GO" id="GO:0016787">
    <property type="term" value="F:hydrolase activity"/>
    <property type="evidence" value="ECO:0007669"/>
    <property type="project" value="UniProtKB-KW"/>
</dbReference>
<dbReference type="InterPro" id="IPR012338">
    <property type="entry name" value="Beta-lactam/transpept-like"/>
</dbReference>
<dbReference type="EMBL" id="JAERRB010000004">
    <property type="protein sequence ID" value="MBL0742258.1"/>
    <property type="molecule type" value="Genomic_DNA"/>
</dbReference>
<dbReference type="PANTHER" id="PTHR46825:SF9">
    <property type="entry name" value="BETA-LACTAMASE-RELATED DOMAIN-CONTAINING PROTEIN"/>
    <property type="match status" value="1"/>
</dbReference>
<name>A0ABS1KST7_9BACT</name>
<keyword evidence="3" id="KW-1185">Reference proteome</keyword>
<protein>
    <submittedName>
        <fullName evidence="2">Serine hydrolase</fullName>
    </submittedName>
</protein>
<evidence type="ECO:0000313" key="2">
    <source>
        <dbReference type="EMBL" id="MBL0742258.1"/>
    </source>
</evidence>